<evidence type="ECO:0000256" key="1">
    <source>
        <dbReference type="SAM" id="MobiDB-lite"/>
    </source>
</evidence>
<reference evidence="2 3" key="1">
    <citation type="journal article" date="2014" name="Int. J. Syst. Evol. Microbiol.">
        <title>Description of Galbitalea soli gen. nov., sp. nov., and Frondihabitans sucicola sp. nov.</title>
        <authorList>
            <person name="Kim S.J."/>
            <person name="Lim J.M."/>
            <person name="Ahn J.H."/>
            <person name="Weon H.Y."/>
            <person name="Hamada M."/>
            <person name="Suzuki K."/>
            <person name="Ahn T.Y."/>
            <person name="Kwon S.W."/>
        </authorList>
    </citation>
    <scope>NUCLEOTIDE SEQUENCE [LARGE SCALE GENOMIC DNA]</scope>
    <source>
        <strain evidence="2 3">NBRC 108727</strain>
    </source>
</reference>
<sequence>MDLSDYLPLSRRPAGDEATVSSNWARPLGELLLQIADSVDAAGDTVREIRTDAPGSPTVEAVARALLVEIDRGPWWRRRTAPGSAPADVADESGARLAEALRDRATTRLSGHPRTAVGLLGRTLVDGWEIAAALHTPIEVGPAVTGAVALARSLAGPFEVRAVARARTLVASDHGWRIGHGQELVGTAEAIILFLYGRRAAD</sequence>
<accession>A0A7C9PLV0</accession>
<feature type="region of interest" description="Disordered" evidence="1">
    <location>
        <begin position="1"/>
        <end position="21"/>
    </location>
</feature>
<dbReference type="AlphaFoldDB" id="A0A7C9PLV0"/>
<evidence type="ECO:0000313" key="2">
    <source>
        <dbReference type="EMBL" id="NEM90406.1"/>
    </source>
</evidence>
<organism evidence="2 3">
    <name type="scientific">Galbitalea soli</name>
    <dbReference type="NCBI Taxonomy" id="1268042"/>
    <lineage>
        <taxon>Bacteria</taxon>
        <taxon>Bacillati</taxon>
        <taxon>Actinomycetota</taxon>
        <taxon>Actinomycetes</taxon>
        <taxon>Micrococcales</taxon>
        <taxon>Microbacteriaceae</taxon>
        <taxon>Galbitalea</taxon>
    </lineage>
</organism>
<evidence type="ECO:0000313" key="3">
    <source>
        <dbReference type="Proteomes" id="UP000479756"/>
    </source>
</evidence>
<dbReference type="RefSeq" id="WP_163472058.1">
    <property type="nucleotide sequence ID" value="NZ_JAAGWZ010000001.1"/>
</dbReference>
<gene>
    <name evidence="2" type="ORF">G3T37_03450</name>
</gene>
<proteinExistence type="predicted"/>
<protein>
    <submittedName>
        <fullName evidence="2">Uncharacterized protein</fullName>
    </submittedName>
</protein>
<comment type="caution">
    <text evidence="2">The sequence shown here is derived from an EMBL/GenBank/DDBJ whole genome shotgun (WGS) entry which is preliminary data.</text>
</comment>
<keyword evidence="3" id="KW-1185">Reference proteome</keyword>
<dbReference type="Proteomes" id="UP000479756">
    <property type="component" value="Unassembled WGS sequence"/>
</dbReference>
<name>A0A7C9PLV0_9MICO</name>
<dbReference type="EMBL" id="JAAGWZ010000001">
    <property type="protein sequence ID" value="NEM90406.1"/>
    <property type="molecule type" value="Genomic_DNA"/>
</dbReference>